<dbReference type="InterPro" id="IPR019752">
    <property type="entry name" value="Pyrv/ketoisovalerate_OxRed_cat"/>
</dbReference>
<sequence>MPVYNALIAGIGGQGVITLGTRMKKAALKAGIHVSGSERRGGAQREGHVSTIIRYQWWEDGQKPDERHAVCSPMLASGSAHLLIGLEPIEAVRLSCFLNKASIVVMNSFPVPSIPVKLGEASYPSTEAMVNMLARLTKNIYVWDLTELARRNFGHSLAMNAICLGIASTIAHLPVSKVNLLEVLKEEGRPQDIECFRFGVKLANEQCG</sequence>
<evidence type="ECO:0000259" key="2">
    <source>
        <dbReference type="Pfam" id="PF01558"/>
    </source>
</evidence>
<dbReference type="InterPro" id="IPR052198">
    <property type="entry name" value="IorB_Oxidoreductase"/>
</dbReference>
<comment type="caution">
    <text evidence="3">The sequence shown here is derived from an EMBL/GenBank/DDBJ whole genome shotgun (WGS) entry which is preliminary data.</text>
</comment>
<dbReference type="InterPro" id="IPR002869">
    <property type="entry name" value="Pyrv_flavodox_OxRed_cen"/>
</dbReference>
<dbReference type="Proteomes" id="UP000285961">
    <property type="component" value="Unassembled WGS sequence"/>
</dbReference>
<gene>
    <name evidence="3" type="ORF">C4532_08990</name>
</gene>
<evidence type="ECO:0000313" key="3">
    <source>
        <dbReference type="EMBL" id="RJP70804.1"/>
    </source>
</evidence>
<accession>A0A419EZX7</accession>
<dbReference type="Pfam" id="PF01558">
    <property type="entry name" value="POR"/>
    <property type="match status" value="1"/>
</dbReference>
<feature type="domain" description="Pyruvate/ketoisovalerate oxidoreductase catalytic" evidence="2">
    <location>
        <begin position="12"/>
        <end position="190"/>
    </location>
</feature>
<dbReference type="PANTHER" id="PTHR43854">
    <property type="entry name" value="INDOLEPYRUVATE OXIDOREDUCTASE SUBUNIT IORB"/>
    <property type="match status" value="1"/>
</dbReference>
<dbReference type="SUPFAM" id="SSF53323">
    <property type="entry name" value="Pyruvate-ferredoxin oxidoreductase, PFOR, domain III"/>
    <property type="match status" value="1"/>
</dbReference>
<protein>
    <recommendedName>
        <fullName evidence="2">Pyruvate/ketoisovalerate oxidoreductase catalytic domain-containing protein</fullName>
    </recommendedName>
</protein>
<dbReference type="AlphaFoldDB" id="A0A419EZX7"/>
<evidence type="ECO:0000313" key="4">
    <source>
        <dbReference type="Proteomes" id="UP000285961"/>
    </source>
</evidence>
<dbReference type="PANTHER" id="PTHR43854:SF1">
    <property type="entry name" value="INDOLEPYRUVATE OXIDOREDUCTASE SUBUNIT IORB"/>
    <property type="match status" value="1"/>
</dbReference>
<proteinExistence type="predicted"/>
<evidence type="ECO:0000256" key="1">
    <source>
        <dbReference type="ARBA" id="ARBA00023002"/>
    </source>
</evidence>
<keyword evidence="1" id="KW-0560">Oxidoreductase</keyword>
<name>A0A419EZX7_9BACT</name>
<dbReference type="EMBL" id="QZKI01000065">
    <property type="protein sequence ID" value="RJP70804.1"/>
    <property type="molecule type" value="Genomic_DNA"/>
</dbReference>
<organism evidence="3 4">
    <name type="scientific">Candidatus Abyssobacteria bacterium SURF_17</name>
    <dbReference type="NCBI Taxonomy" id="2093361"/>
    <lineage>
        <taxon>Bacteria</taxon>
        <taxon>Pseudomonadati</taxon>
        <taxon>Candidatus Hydrogenedentota</taxon>
        <taxon>Candidatus Abyssobacteria</taxon>
    </lineage>
</organism>
<dbReference type="Gene3D" id="3.40.920.10">
    <property type="entry name" value="Pyruvate-ferredoxin oxidoreductase, PFOR, domain III"/>
    <property type="match status" value="1"/>
</dbReference>
<reference evidence="3 4" key="1">
    <citation type="journal article" date="2017" name="ISME J.">
        <title>Energy and carbon metabolisms in a deep terrestrial subsurface fluid microbial community.</title>
        <authorList>
            <person name="Momper L."/>
            <person name="Jungbluth S.P."/>
            <person name="Lee M.D."/>
            <person name="Amend J.P."/>
        </authorList>
    </citation>
    <scope>NUCLEOTIDE SEQUENCE [LARGE SCALE GENOMIC DNA]</scope>
    <source>
        <strain evidence="3">SURF_17</strain>
    </source>
</reference>
<dbReference type="GO" id="GO:0016903">
    <property type="term" value="F:oxidoreductase activity, acting on the aldehyde or oxo group of donors"/>
    <property type="evidence" value="ECO:0007669"/>
    <property type="project" value="InterPro"/>
</dbReference>